<reference evidence="14 15" key="1">
    <citation type="submission" date="2016-11" db="EMBL/GenBank/DDBJ databases">
        <authorList>
            <person name="Jaros S."/>
            <person name="Januszkiewicz K."/>
            <person name="Wedrychowicz H."/>
        </authorList>
    </citation>
    <scope>NUCLEOTIDE SEQUENCE [LARGE SCALE GENOMIC DNA]</scope>
    <source>
        <strain evidence="14 15">DSM 43832</strain>
    </source>
</reference>
<keyword evidence="4" id="KW-0633">Potassium transport</keyword>
<evidence type="ECO:0000313" key="15">
    <source>
        <dbReference type="Proteomes" id="UP000184363"/>
    </source>
</evidence>
<sequence length="214" mass="23820">MDDADAAAREAAEQATAGKAAERLIFFSDAVIAIAITLLAIDLPVPEFESVEALMESLRQNAYEYAAFLISFYVIGNHWTIHHRVFRYVARADGPVVGQNMAWLLVIILTPFLTKVATEGEGVLSFACYAVPQAVQTLLMAWLIRTIARKGWFTADAPPWLPTRGHRTSIWFAIGFLVSVPVYLLVGSWAFAVWWLVPNLLNWLTRPRRSAAAT</sequence>
<evidence type="ECO:0000313" key="14">
    <source>
        <dbReference type="EMBL" id="SHK91836.1"/>
    </source>
</evidence>
<dbReference type="Pfam" id="PF06736">
    <property type="entry name" value="TMEM175"/>
    <property type="match status" value="1"/>
</dbReference>
<keyword evidence="8 13" id="KW-1133">Transmembrane helix</keyword>
<evidence type="ECO:0000256" key="5">
    <source>
        <dbReference type="ARBA" id="ARBA00022692"/>
    </source>
</evidence>
<feature type="transmembrane region" description="Helical" evidence="13">
    <location>
        <begin position="123"/>
        <end position="144"/>
    </location>
</feature>
<evidence type="ECO:0000256" key="4">
    <source>
        <dbReference type="ARBA" id="ARBA00022538"/>
    </source>
</evidence>
<evidence type="ECO:0000256" key="10">
    <source>
        <dbReference type="ARBA" id="ARBA00023136"/>
    </source>
</evidence>
<evidence type="ECO:0000256" key="12">
    <source>
        <dbReference type="ARBA" id="ARBA00034430"/>
    </source>
</evidence>
<feature type="transmembrane region" description="Helical" evidence="13">
    <location>
        <begin position="24"/>
        <end position="45"/>
    </location>
</feature>
<dbReference type="GO" id="GO:0015252">
    <property type="term" value="F:proton channel activity"/>
    <property type="evidence" value="ECO:0007669"/>
    <property type="project" value="InterPro"/>
</dbReference>
<proteinExistence type="inferred from homology"/>
<comment type="subcellular location">
    <subcellularLocation>
        <location evidence="1">Membrane</location>
        <topology evidence="1">Multi-pass membrane protein</topology>
    </subcellularLocation>
</comment>
<evidence type="ECO:0000256" key="9">
    <source>
        <dbReference type="ARBA" id="ARBA00023065"/>
    </source>
</evidence>
<dbReference type="GO" id="GO:0016020">
    <property type="term" value="C:membrane"/>
    <property type="evidence" value="ECO:0007669"/>
    <property type="project" value="UniProtKB-SubCell"/>
</dbReference>
<dbReference type="OrthoDB" id="7626281at2"/>
<feature type="transmembrane region" description="Helical" evidence="13">
    <location>
        <begin position="65"/>
        <end position="81"/>
    </location>
</feature>
<keyword evidence="11" id="KW-0407">Ion channel</keyword>
<comment type="catalytic activity">
    <reaction evidence="12">
        <text>K(+)(in) = K(+)(out)</text>
        <dbReference type="Rhea" id="RHEA:29463"/>
        <dbReference type="ChEBI" id="CHEBI:29103"/>
    </reaction>
</comment>
<evidence type="ECO:0000256" key="11">
    <source>
        <dbReference type="ARBA" id="ARBA00023303"/>
    </source>
</evidence>
<dbReference type="EMBL" id="FRAP01000014">
    <property type="protein sequence ID" value="SHK91836.1"/>
    <property type="molecule type" value="Genomic_DNA"/>
</dbReference>
<evidence type="ECO:0000256" key="13">
    <source>
        <dbReference type="SAM" id="Phobius"/>
    </source>
</evidence>
<keyword evidence="9" id="KW-0406">Ion transport</keyword>
<dbReference type="Proteomes" id="UP000184363">
    <property type="component" value="Unassembled WGS sequence"/>
</dbReference>
<dbReference type="STRING" id="1848.SAMN05443637_114115"/>
<gene>
    <name evidence="14" type="ORF">SAMN05443637_114115</name>
</gene>
<keyword evidence="15" id="KW-1185">Reference proteome</keyword>
<evidence type="ECO:0008006" key="16">
    <source>
        <dbReference type="Google" id="ProtNLM"/>
    </source>
</evidence>
<accession>A0A1M6WE23</accession>
<comment type="similarity">
    <text evidence="2">Belongs to the TMEM175 family.</text>
</comment>
<dbReference type="GO" id="GO:0005267">
    <property type="term" value="F:potassium channel activity"/>
    <property type="evidence" value="ECO:0007669"/>
    <property type="project" value="UniProtKB-KW"/>
</dbReference>
<keyword evidence="10 13" id="KW-0472">Membrane</keyword>
<feature type="transmembrane region" description="Helical" evidence="13">
    <location>
        <begin position="170"/>
        <end position="197"/>
    </location>
</feature>
<evidence type="ECO:0000256" key="1">
    <source>
        <dbReference type="ARBA" id="ARBA00004141"/>
    </source>
</evidence>
<evidence type="ECO:0000256" key="2">
    <source>
        <dbReference type="ARBA" id="ARBA00006920"/>
    </source>
</evidence>
<evidence type="ECO:0000256" key="8">
    <source>
        <dbReference type="ARBA" id="ARBA00022989"/>
    </source>
</evidence>
<dbReference type="PANTHER" id="PTHR31462">
    <property type="entry name" value="ENDOSOMAL/LYSOSOMAL POTASSIUM CHANNEL TMEM175"/>
    <property type="match status" value="1"/>
</dbReference>
<keyword evidence="7" id="KW-0630">Potassium</keyword>
<evidence type="ECO:0000256" key="3">
    <source>
        <dbReference type="ARBA" id="ARBA00022448"/>
    </source>
</evidence>
<feature type="transmembrane region" description="Helical" evidence="13">
    <location>
        <begin position="101"/>
        <end position="117"/>
    </location>
</feature>
<protein>
    <recommendedName>
        <fullName evidence="16">DUF1211 domain-containing protein</fullName>
    </recommendedName>
</protein>
<keyword evidence="3" id="KW-0813">Transport</keyword>
<evidence type="ECO:0000256" key="7">
    <source>
        <dbReference type="ARBA" id="ARBA00022958"/>
    </source>
</evidence>
<organism evidence="14 15">
    <name type="scientific">Pseudonocardia thermophila</name>
    <dbReference type="NCBI Taxonomy" id="1848"/>
    <lineage>
        <taxon>Bacteria</taxon>
        <taxon>Bacillati</taxon>
        <taxon>Actinomycetota</taxon>
        <taxon>Actinomycetes</taxon>
        <taxon>Pseudonocardiales</taxon>
        <taxon>Pseudonocardiaceae</taxon>
        <taxon>Pseudonocardia</taxon>
    </lineage>
</organism>
<keyword evidence="5 13" id="KW-0812">Transmembrane</keyword>
<name>A0A1M6WE23_PSETH</name>
<dbReference type="AlphaFoldDB" id="A0A1M6WE23"/>
<dbReference type="RefSeq" id="WP_073458375.1">
    <property type="nucleotide sequence ID" value="NZ_CALGVN010000014.1"/>
</dbReference>
<dbReference type="PANTHER" id="PTHR31462:SF5">
    <property type="entry name" value="ENDOSOMAL_LYSOSOMAL PROTON CHANNEL TMEM175"/>
    <property type="match status" value="1"/>
</dbReference>
<evidence type="ECO:0000256" key="6">
    <source>
        <dbReference type="ARBA" id="ARBA00022826"/>
    </source>
</evidence>
<dbReference type="InterPro" id="IPR010617">
    <property type="entry name" value="TMEM175-like"/>
</dbReference>
<keyword evidence="6" id="KW-0631">Potassium channel</keyword>